<dbReference type="Proteomes" id="UP000789860">
    <property type="component" value="Unassembled WGS sequence"/>
</dbReference>
<evidence type="ECO:0000313" key="1">
    <source>
        <dbReference type="EMBL" id="CAG8626578.1"/>
    </source>
</evidence>
<organism evidence="1 2">
    <name type="scientific">Scutellospora calospora</name>
    <dbReference type="NCBI Taxonomy" id="85575"/>
    <lineage>
        <taxon>Eukaryota</taxon>
        <taxon>Fungi</taxon>
        <taxon>Fungi incertae sedis</taxon>
        <taxon>Mucoromycota</taxon>
        <taxon>Glomeromycotina</taxon>
        <taxon>Glomeromycetes</taxon>
        <taxon>Diversisporales</taxon>
        <taxon>Gigasporaceae</taxon>
        <taxon>Scutellospora</taxon>
    </lineage>
</organism>
<feature type="non-terminal residue" evidence="1">
    <location>
        <position position="1"/>
    </location>
</feature>
<sequence length="96" mass="11000">IPLFPSNNVKLLFTLKRRQFLIRLAFALTINKFQGQTIPRVGLYLSEHVFTHGQLYIAFSHAQSQHNIKVLVKNANVPSTQGTFTCNIVYKEILQD</sequence>
<evidence type="ECO:0000313" key="2">
    <source>
        <dbReference type="Proteomes" id="UP000789860"/>
    </source>
</evidence>
<proteinExistence type="predicted"/>
<gene>
    <name evidence="1" type="ORF">SCALOS_LOCUS7823</name>
</gene>
<accession>A0ACA9N3K2</accession>
<name>A0ACA9N3K2_9GLOM</name>
<reference evidence="1" key="1">
    <citation type="submission" date="2021-06" db="EMBL/GenBank/DDBJ databases">
        <authorList>
            <person name="Kallberg Y."/>
            <person name="Tangrot J."/>
            <person name="Rosling A."/>
        </authorList>
    </citation>
    <scope>NUCLEOTIDE SEQUENCE</scope>
    <source>
        <strain evidence="1">AU212A</strain>
    </source>
</reference>
<comment type="caution">
    <text evidence="1">The sequence shown here is derived from an EMBL/GenBank/DDBJ whole genome shotgun (WGS) entry which is preliminary data.</text>
</comment>
<dbReference type="EMBL" id="CAJVPM010018787">
    <property type="protein sequence ID" value="CAG8626578.1"/>
    <property type="molecule type" value="Genomic_DNA"/>
</dbReference>
<protein>
    <submittedName>
        <fullName evidence="1">7032_t:CDS:1</fullName>
    </submittedName>
</protein>
<keyword evidence="2" id="KW-1185">Reference proteome</keyword>